<sequence length="957" mass="100869">MNQNNKLMALSRPAFLQPCQVLGMAVSAIIYSIQLLLTPPKFVVELTDVYFGKINWELAFCRSWKAIFNPSAIGNNSSAISLKTTAGNYRFNQSGTVSRKRQLIEGQQSVACDGLLFRDNVKRFRGSNGHSMIEEPSRSLFSERLDMSWGGGLTSFADGSPASSNRSLISRVSGAPSTTSSGLSSKTRAILNQLEKISTPAREARKLPMMRGASFPSERWAPMQSGITAGVLSNSPSLAPPLRRTANAVPSRIQLLSTSMAAQRKPYWYNFFSLISICIIYNTFNRCDLNVECVFYLRILCFWLSKICRFFVSKILTINNVYLYLSSNYSFQSESLSCAACGYCKEGTSKALLSNLSTFAKTSGGVSFGFAGPSKQTAEPSKFLASSSLEKTSSQNSPACLDIAKNQTLKSVDSEPITATGDKNEEKRIAWSCPDCFISNEGINDKCQCCGYVKYAAKTEDSKSANILFYFIYERNSFLVFGDTNLVSKLEDKKIEPMPSLFTISSGASVFGSSAKPPLFGLTKEKQEGVATSSLFNSSCPAPLLNSVTSSSTIVTSVSPTTSSSTISTSVSSVFGSSVSSAKPLFGTLPVISAAAPVFGAVTGNEPAKISLFGQSSNNAIVSAVSSTPSSSAAAIFCPSSSASLGSFFSNTTADVNASPVGTVPVPTGSGFRPSTTNTASGIFATTKPTFSIGSDKQTGSGLFGITADPTKSGLFGVTSTTTSTMFGNTTTETTAKPSLFGNNNATAPSVQGSTVALPFQFGSSTRLLIAIKKTLFSSSGANSLFGGSNSSPAIGPFNATAPTATPALSNSSSTNSLFSATSAESSKPFVFGSNATAPSGSSFQFGSATPAIGGASPFVFGAQSQPSATAAPAFGGFATSASSAPGVFNFGTEPVAPPPGGAFAFKYVFRIYIFIYNTISNIYYNSLKYNSAFIFSATTGQRKVVSARRRLPPNRR</sequence>
<keyword evidence="3" id="KW-0862">Zinc</keyword>
<dbReference type="PROSITE" id="PS01358">
    <property type="entry name" value="ZF_RANBP2_1"/>
    <property type="match status" value="1"/>
</dbReference>
<accession>A0A1I7WVK6</accession>
<evidence type="ECO:0000256" key="1">
    <source>
        <dbReference type="ARBA" id="ARBA00022723"/>
    </source>
</evidence>
<organism evidence="5 6">
    <name type="scientific">Heterorhabditis bacteriophora</name>
    <name type="common">Entomopathogenic nematode worm</name>
    <dbReference type="NCBI Taxonomy" id="37862"/>
    <lineage>
        <taxon>Eukaryota</taxon>
        <taxon>Metazoa</taxon>
        <taxon>Ecdysozoa</taxon>
        <taxon>Nematoda</taxon>
        <taxon>Chromadorea</taxon>
        <taxon>Rhabditida</taxon>
        <taxon>Rhabditina</taxon>
        <taxon>Rhabditomorpha</taxon>
        <taxon>Strongyloidea</taxon>
        <taxon>Heterorhabditidae</taxon>
        <taxon>Heterorhabditis</taxon>
    </lineage>
</organism>
<proteinExistence type="predicted"/>
<dbReference type="WBParaSite" id="Hba_09168">
    <property type="protein sequence ID" value="Hba_09168"/>
    <property type="gene ID" value="Hba_09168"/>
</dbReference>
<name>A0A1I7WVK6_HETBA</name>
<evidence type="ECO:0000256" key="2">
    <source>
        <dbReference type="ARBA" id="ARBA00022771"/>
    </source>
</evidence>
<dbReference type="Proteomes" id="UP000095283">
    <property type="component" value="Unplaced"/>
</dbReference>
<dbReference type="AlphaFoldDB" id="A0A1I7WVK6"/>
<feature type="domain" description="RanBP2-type" evidence="4">
    <location>
        <begin position="431"/>
        <end position="450"/>
    </location>
</feature>
<keyword evidence="5" id="KW-1185">Reference proteome</keyword>
<keyword evidence="2" id="KW-0863">Zinc-finger</keyword>
<keyword evidence="1" id="KW-0479">Metal-binding</keyword>
<evidence type="ECO:0000313" key="5">
    <source>
        <dbReference type="Proteomes" id="UP000095283"/>
    </source>
</evidence>
<evidence type="ECO:0000313" key="6">
    <source>
        <dbReference type="WBParaSite" id="Hba_09168"/>
    </source>
</evidence>
<evidence type="ECO:0000256" key="3">
    <source>
        <dbReference type="ARBA" id="ARBA00022833"/>
    </source>
</evidence>
<protein>
    <submittedName>
        <fullName evidence="6">RanBP2-type domain-containing protein</fullName>
    </submittedName>
</protein>
<dbReference type="InterPro" id="IPR001876">
    <property type="entry name" value="Znf_RanBP2"/>
</dbReference>
<dbReference type="GO" id="GO:0008270">
    <property type="term" value="F:zinc ion binding"/>
    <property type="evidence" value="ECO:0007669"/>
    <property type="project" value="UniProtKB-KW"/>
</dbReference>
<evidence type="ECO:0000259" key="4">
    <source>
        <dbReference type="PROSITE" id="PS01358"/>
    </source>
</evidence>
<reference evidence="6" key="1">
    <citation type="submission" date="2016-11" db="UniProtKB">
        <authorList>
            <consortium name="WormBaseParasite"/>
        </authorList>
    </citation>
    <scope>IDENTIFICATION</scope>
</reference>